<evidence type="ECO:0000313" key="1">
    <source>
        <dbReference type="EMBL" id="GAA0183961.1"/>
    </source>
</evidence>
<comment type="caution">
    <text evidence="1">The sequence shown here is derived from an EMBL/GenBank/DDBJ whole genome shotgun (WGS) entry which is preliminary data.</text>
</comment>
<protein>
    <submittedName>
        <fullName evidence="1">Uncharacterized protein</fullName>
    </submittedName>
</protein>
<organism evidence="1 2">
    <name type="scientific">Lithospermum erythrorhizon</name>
    <name type="common">Purple gromwell</name>
    <name type="synonym">Lithospermum officinale var. erythrorhizon</name>
    <dbReference type="NCBI Taxonomy" id="34254"/>
    <lineage>
        <taxon>Eukaryota</taxon>
        <taxon>Viridiplantae</taxon>
        <taxon>Streptophyta</taxon>
        <taxon>Embryophyta</taxon>
        <taxon>Tracheophyta</taxon>
        <taxon>Spermatophyta</taxon>
        <taxon>Magnoliopsida</taxon>
        <taxon>eudicotyledons</taxon>
        <taxon>Gunneridae</taxon>
        <taxon>Pentapetalae</taxon>
        <taxon>asterids</taxon>
        <taxon>lamiids</taxon>
        <taxon>Boraginales</taxon>
        <taxon>Boraginaceae</taxon>
        <taxon>Boraginoideae</taxon>
        <taxon>Lithospermeae</taxon>
        <taxon>Lithospermum</taxon>
    </lineage>
</organism>
<dbReference type="Proteomes" id="UP001454036">
    <property type="component" value="Unassembled WGS sequence"/>
</dbReference>
<name>A0AAV3RVV0_LITER</name>
<gene>
    <name evidence="1" type="ORF">LIER_31284</name>
</gene>
<sequence length="154" mass="18145">MKENFMDVYIDCNPDPELLKLYSYGCRLRTIVPRFEYCSFWIAEPVKKTLSVRRGTSYIIPLLANFDYNENGREYNETKGKSSNESNDESDLEFLCDLTQNIECENDAAFFRESNLFDDDLDRKIRTENIVVQQKKAEEIGEMARQFQMELDSE</sequence>
<reference evidence="1 2" key="1">
    <citation type="submission" date="2024-01" db="EMBL/GenBank/DDBJ databases">
        <title>The complete chloroplast genome sequence of Lithospermum erythrorhizon: insights into the phylogenetic relationship among Boraginaceae species and the maternal lineages of purple gromwells.</title>
        <authorList>
            <person name="Okada T."/>
            <person name="Watanabe K."/>
        </authorList>
    </citation>
    <scope>NUCLEOTIDE SEQUENCE [LARGE SCALE GENOMIC DNA]</scope>
</reference>
<keyword evidence="2" id="KW-1185">Reference proteome</keyword>
<dbReference type="AlphaFoldDB" id="A0AAV3RVV0"/>
<proteinExistence type="predicted"/>
<dbReference type="EMBL" id="BAABME010011560">
    <property type="protein sequence ID" value="GAA0183961.1"/>
    <property type="molecule type" value="Genomic_DNA"/>
</dbReference>
<evidence type="ECO:0000313" key="2">
    <source>
        <dbReference type="Proteomes" id="UP001454036"/>
    </source>
</evidence>
<accession>A0AAV3RVV0</accession>